<feature type="region of interest" description="Disordered" evidence="1">
    <location>
        <begin position="1"/>
        <end position="44"/>
    </location>
</feature>
<organism evidence="2 3">
    <name type="scientific">Bacteroides oleiciplenus YIT 12058</name>
    <dbReference type="NCBI Taxonomy" id="742727"/>
    <lineage>
        <taxon>Bacteria</taxon>
        <taxon>Pseudomonadati</taxon>
        <taxon>Bacteroidota</taxon>
        <taxon>Bacteroidia</taxon>
        <taxon>Bacteroidales</taxon>
        <taxon>Bacteroidaceae</taxon>
        <taxon>Bacteroides</taxon>
    </lineage>
</organism>
<dbReference type="STRING" id="742727.HMPREF9447_00537"/>
<reference evidence="2 3" key="1">
    <citation type="submission" date="2012-09" db="EMBL/GenBank/DDBJ databases">
        <title>The Genome Sequence of Bacteroides oleiciplenus YIT 12058.</title>
        <authorList>
            <consortium name="The Broad Institute Genome Sequencing Platform"/>
            <person name="Earl A."/>
            <person name="Ward D."/>
            <person name="Feldgarden M."/>
            <person name="Gevers D."/>
            <person name="Morotomi M."/>
            <person name="Walker B."/>
            <person name="Young S.K."/>
            <person name="Zeng Q."/>
            <person name="Gargeya S."/>
            <person name="Fitzgerald M."/>
            <person name="Haas B."/>
            <person name="Abouelleil A."/>
            <person name="Alvarado L."/>
            <person name="Arachchi H.M."/>
            <person name="Berlin A.M."/>
            <person name="Chapman S.B."/>
            <person name="Goldberg J."/>
            <person name="Griggs A."/>
            <person name="Gujja S."/>
            <person name="Hansen M."/>
            <person name="Howarth C."/>
            <person name="Imamovic A."/>
            <person name="Larimer J."/>
            <person name="McCowen C."/>
            <person name="Montmayeur A."/>
            <person name="Murphy C."/>
            <person name="Neiman D."/>
            <person name="Pearson M."/>
            <person name="Priest M."/>
            <person name="Roberts A."/>
            <person name="Saif S."/>
            <person name="Shea T."/>
            <person name="Sisk P."/>
            <person name="Sykes S."/>
            <person name="Wortman J."/>
            <person name="Nusbaum C."/>
            <person name="Birren B."/>
        </authorList>
    </citation>
    <scope>NUCLEOTIDE SEQUENCE [LARGE SCALE GENOMIC DNA]</scope>
    <source>
        <strain evidence="2 3">YIT 12058</strain>
    </source>
</reference>
<sequence>MKFYEVLEKRRTQKSGNLSQSDGLRNRQNRSAPLGQFPLGRDAR</sequence>
<protein>
    <submittedName>
        <fullName evidence="2">Uncharacterized protein</fullName>
    </submittedName>
</protein>
<evidence type="ECO:0000313" key="2">
    <source>
        <dbReference type="EMBL" id="EKU92087.1"/>
    </source>
</evidence>
<evidence type="ECO:0000256" key="1">
    <source>
        <dbReference type="SAM" id="MobiDB-lite"/>
    </source>
</evidence>
<dbReference type="Proteomes" id="UP000009872">
    <property type="component" value="Unassembled WGS sequence"/>
</dbReference>
<gene>
    <name evidence="2" type="ORF">HMPREF9447_00537</name>
</gene>
<dbReference type="HOGENOM" id="CLU_3212567_0_0_10"/>
<keyword evidence="3" id="KW-1185">Reference proteome</keyword>
<proteinExistence type="predicted"/>
<feature type="compositionally biased region" description="Polar residues" evidence="1">
    <location>
        <begin position="14"/>
        <end position="23"/>
    </location>
</feature>
<accession>K9EMD7</accession>
<comment type="caution">
    <text evidence="2">The sequence shown here is derived from an EMBL/GenBank/DDBJ whole genome shotgun (WGS) entry which is preliminary data.</text>
</comment>
<dbReference type="AlphaFoldDB" id="K9EMD7"/>
<dbReference type="EMBL" id="ADLF01000002">
    <property type="protein sequence ID" value="EKU92087.1"/>
    <property type="molecule type" value="Genomic_DNA"/>
</dbReference>
<name>K9EMD7_9BACE</name>
<feature type="compositionally biased region" description="Basic and acidic residues" evidence="1">
    <location>
        <begin position="1"/>
        <end position="10"/>
    </location>
</feature>
<evidence type="ECO:0000313" key="3">
    <source>
        <dbReference type="Proteomes" id="UP000009872"/>
    </source>
</evidence>